<evidence type="ECO:0000313" key="2">
    <source>
        <dbReference type="Proteomes" id="UP000031449"/>
    </source>
</evidence>
<proteinExistence type="predicted"/>
<gene>
    <name evidence="1" type="ORF">JMA_40820</name>
</gene>
<name>A0A0B5AT74_9BACL</name>
<keyword evidence="1" id="KW-0614">Plasmid</keyword>
<accession>A0A0B5AT74</accession>
<dbReference type="Proteomes" id="UP000031449">
    <property type="component" value="Plasmid unnamed"/>
</dbReference>
<dbReference type="OrthoDB" id="3078759at2"/>
<dbReference type="HOGENOM" id="CLU_1439319_0_0_9"/>
<evidence type="ECO:0000313" key="1">
    <source>
        <dbReference type="EMBL" id="AJD93400.1"/>
    </source>
</evidence>
<reference evidence="1 2" key="1">
    <citation type="submission" date="2014-08" db="EMBL/GenBank/DDBJ databases">
        <title>Complete genome of a marine bacteria Jeotgalibacillus malaysiensis.</title>
        <authorList>
            <person name="Yaakop A.S."/>
            <person name="Chan K.-G."/>
            <person name="Goh K.M."/>
        </authorList>
    </citation>
    <scope>NUCLEOTIDE SEQUENCE [LARGE SCALE GENOMIC DNA]</scope>
    <source>
        <strain evidence="1 2">D5</strain>
        <plasmid evidence="2">Plasmid</plasmid>
    </source>
</reference>
<protein>
    <submittedName>
        <fullName evidence="1">Uncharacterized protein</fullName>
    </submittedName>
</protein>
<dbReference type="BioCyc" id="JESP1508404:G14D9-13366-MONOMER"/>
<sequence>MSFGLYVMNKQDVSKLKEMTEEELMQKLSMKTWDDFSIWKLPMKEIYDLGKYIDFDADLCEKHECLFSNGTIQKELSGELLLDIGREGLVTIIEYYRKEVVAYIEMLMKDEPADEEFGGGATAQEKMLEFIEQKHRSWRLGLVLNTALDSEALTNSWSKEYAIFELVRLLKTIDFEENSLIIHGYYNY</sequence>
<keyword evidence="2" id="KW-1185">Reference proteome</keyword>
<dbReference type="KEGG" id="jeo:JMA_40820"/>
<geneLocation type="plasmid" evidence="2"/>
<dbReference type="EMBL" id="CP009417">
    <property type="protein sequence ID" value="AJD93400.1"/>
    <property type="molecule type" value="Genomic_DNA"/>
</dbReference>
<dbReference type="AlphaFoldDB" id="A0A0B5AT74"/>
<organism evidence="1 2">
    <name type="scientific">Jeotgalibacillus malaysiensis</name>
    <dbReference type="NCBI Taxonomy" id="1508404"/>
    <lineage>
        <taxon>Bacteria</taxon>
        <taxon>Bacillati</taxon>
        <taxon>Bacillota</taxon>
        <taxon>Bacilli</taxon>
        <taxon>Bacillales</taxon>
        <taxon>Caryophanaceae</taxon>
        <taxon>Jeotgalibacillus</taxon>
    </lineage>
</organism>